<dbReference type="Proteomes" id="UP001209083">
    <property type="component" value="Chromosome"/>
</dbReference>
<keyword evidence="3" id="KW-1185">Reference proteome</keyword>
<evidence type="ECO:0000313" key="3">
    <source>
        <dbReference type="Proteomes" id="UP001209083"/>
    </source>
</evidence>
<evidence type="ECO:0000313" key="2">
    <source>
        <dbReference type="EMBL" id="WGW10502.1"/>
    </source>
</evidence>
<keyword evidence="1" id="KW-1133">Transmembrane helix</keyword>
<feature type="transmembrane region" description="Helical" evidence="1">
    <location>
        <begin position="355"/>
        <end position="378"/>
    </location>
</feature>
<dbReference type="InterPro" id="IPR036259">
    <property type="entry name" value="MFS_trans_sf"/>
</dbReference>
<dbReference type="InterPro" id="IPR052524">
    <property type="entry name" value="MFS_Cyanate_Porter"/>
</dbReference>
<dbReference type="Gene3D" id="1.20.1250.20">
    <property type="entry name" value="MFS general substrate transporter like domains"/>
    <property type="match status" value="1"/>
</dbReference>
<gene>
    <name evidence="2" type="ORF">LWF01_10120</name>
</gene>
<proteinExistence type="predicted"/>
<dbReference type="InterPro" id="IPR011701">
    <property type="entry name" value="MFS"/>
</dbReference>
<feature type="transmembrane region" description="Helical" evidence="1">
    <location>
        <begin position="384"/>
        <end position="407"/>
    </location>
</feature>
<dbReference type="PANTHER" id="PTHR23523:SF2">
    <property type="entry name" value="2-NITROIMIDAZOLE TRANSPORTER"/>
    <property type="match status" value="1"/>
</dbReference>
<feature type="transmembrane region" description="Helical" evidence="1">
    <location>
        <begin position="46"/>
        <end position="67"/>
    </location>
</feature>
<protein>
    <submittedName>
        <fullName evidence="2">MFS transporter</fullName>
    </submittedName>
</protein>
<keyword evidence="1" id="KW-0812">Transmembrane</keyword>
<keyword evidence="1" id="KW-0472">Membrane</keyword>
<dbReference type="RefSeq" id="WP_349637281.1">
    <property type="nucleotide sequence ID" value="NZ_CP090958.1"/>
</dbReference>
<name>A0ABY8QNH9_9MICO</name>
<feature type="transmembrane region" description="Helical" evidence="1">
    <location>
        <begin position="232"/>
        <end position="254"/>
    </location>
</feature>
<accession>A0ABY8QNH9</accession>
<organism evidence="2 3">
    <name type="scientific">Saxibacter everestensis</name>
    <dbReference type="NCBI Taxonomy" id="2909229"/>
    <lineage>
        <taxon>Bacteria</taxon>
        <taxon>Bacillati</taxon>
        <taxon>Actinomycetota</taxon>
        <taxon>Actinomycetes</taxon>
        <taxon>Micrococcales</taxon>
        <taxon>Brevibacteriaceae</taxon>
        <taxon>Saxibacter</taxon>
    </lineage>
</organism>
<feature type="transmembrane region" description="Helical" evidence="1">
    <location>
        <begin position="133"/>
        <end position="156"/>
    </location>
</feature>
<feature type="transmembrane region" description="Helical" evidence="1">
    <location>
        <begin position="297"/>
        <end position="317"/>
    </location>
</feature>
<feature type="transmembrane region" description="Helical" evidence="1">
    <location>
        <begin position="266"/>
        <end position="285"/>
    </location>
</feature>
<dbReference type="EMBL" id="CP090958">
    <property type="protein sequence ID" value="WGW10502.1"/>
    <property type="molecule type" value="Genomic_DNA"/>
</dbReference>
<feature type="transmembrane region" description="Helical" evidence="1">
    <location>
        <begin position="323"/>
        <end position="343"/>
    </location>
</feature>
<reference evidence="2 3" key="1">
    <citation type="submission" date="2023-05" db="EMBL/GenBank/DDBJ databases">
        <title>Lithophilousrod everest ZFBP1038 complete genpme.</title>
        <authorList>
            <person name="Tian M."/>
        </authorList>
    </citation>
    <scope>NUCLEOTIDE SEQUENCE [LARGE SCALE GENOMIC DNA]</scope>
    <source>
        <strain evidence="2 3">ZFBP1038</strain>
    </source>
</reference>
<feature type="transmembrane region" description="Helical" evidence="1">
    <location>
        <begin position="79"/>
        <end position="97"/>
    </location>
</feature>
<feature type="transmembrane region" description="Helical" evidence="1">
    <location>
        <begin position="168"/>
        <end position="187"/>
    </location>
</feature>
<dbReference type="Pfam" id="PF07690">
    <property type="entry name" value="MFS_1"/>
    <property type="match status" value="1"/>
</dbReference>
<sequence length="422" mass="44573">MSKRPLWRGRTLILVGILLAAFNLRTAVTAPSPLFGPIGADLHFDTAFIGVLGLLPPAAFAVFGYFTPFIAHRVGLERLALLGMLLAGAGQLARSFVGESLGFLIWSIVALAGMGIGNVVIPPLVKRYFPDRVGTLSTMYLVVLQTGTFVPPLLAIPIADGADWRFSVASWSVLAFLAALPWIGVLITRRRQKPTAGSAEDSAAGSVGSAGVDEAPELATADQKGRVWRSSVGLGLTLMFATTSLNTYAMFTWIPEILIGAGSSEAFAGTMLSLFAGLGLVSGLAMPSVATRARKPFGYVLASVFCFLAGYTGLYLAPTTGTVVWICLIGLGPSTFPMGLTMINVRSRTPIGSTSLSGFVQGVGYAIACLGPLTFGLFHDATGGWGLSFIFLVAMLILLLIGGWYACRPLFVEDTWHRRAKG</sequence>
<feature type="transmembrane region" description="Helical" evidence="1">
    <location>
        <begin position="103"/>
        <end position="121"/>
    </location>
</feature>
<evidence type="ECO:0000256" key="1">
    <source>
        <dbReference type="SAM" id="Phobius"/>
    </source>
</evidence>
<dbReference type="SUPFAM" id="SSF103473">
    <property type="entry name" value="MFS general substrate transporter"/>
    <property type="match status" value="1"/>
</dbReference>
<dbReference type="PANTHER" id="PTHR23523">
    <property type="match status" value="1"/>
</dbReference>